<protein>
    <recommendedName>
        <fullName evidence="5">Type 4 fimbrial biogenesis protein PilX N-terminal domain-containing protein</fullName>
    </recommendedName>
</protein>
<evidence type="ECO:0000256" key="2">
    <source>
        <dbReference type="SAM" id="Phobius"/>
    </source>
</evidence>
<organism evidence="3 4">
    <name type="scientific">Sporolactobacillus inulinus CASD</name>
    <dbReference type="NCBI Taxonomy" id="1069536"/>
    <lineage>
        <taxon>Bacteria</taxon>
        <taxon>Bacillati</taxon>
        <taxon>Bacillota</taxon>
        <taxon>Bacilli</taxon>
        <taxon>Bacillales</taxon>
        <taxon>Sporolactobacillaceae</taxon>
        <taxon>Sporolactobacillus</taxon>
    </lineage>
</organism>
<dbReference type="AlphaFoldDB" id="A0A0U1QQY3"/>
<keyword evidence="4" id="KW-1185">Reference proteome</keyword>
<dbReference type="Proteomes" id="UP000035553">
    <property type="component" value="Unassembled WGS sequence"/>
</dbReference>
<evidence type="ECO:0008006" key="5">
    <source>
        <dbReference type="Google" id="ProtNLM"/>
    </source>
</evidence>
<evidence type="ECO:0000313" key="4">
    <source>
        <dbReference type="Proteomes" id="UP000035553"/>
    </source>
</evidence>
<feature type="transmembrane region" description="Helical" evidence="2">
    <location>
        <begin position="12"/>
        <end position="38"/>
    </location>
</feature>
<accession>A0A0U1QQY3</accession>
<gene>
    <name evidence="3" type="ORF">SINU_03890</name>
</gene>
<reference evidence="3 4" key="1">
    <citation type="journal article" date="2011" name="J. Bacteriol.">
        <title>Draft genome sequence of Sporolactobacillus inulinus strain CASD, an efficient D-lactic acid-producing bacterium with high-concentration lactate tolerance capability.</title>
        <authorList>
            <person name="Yu B."/>
            <person name="Su F."/>
            <person name="Wang L."/>
            <person name="Xu K."/>
            <person name="Zhao B."/>
            <person name="Xu P."/>
        </authorList>
    </citation>
    <scope>NUCLEOTIDE SEQUENCE [LARGE SCALE GENOMIC DNA]</scope>
    <source>
        <strain evidence="3 4">CASD</strain>
    </source>
</reference>
<keyword evidence="2" id="KW-0472">Membrane</keyword>
<name>A0A0U1QQY3_9BACL</name>
<evidence type="ECO:0000256" key="1">
    <source>
        <dbReference type="SAM" id="MobiDB-lite"/>
    </source>
</evidence>
<proteinExistence type="predicted"/>
<dbReference type="EMBL" id="AFVQ02000050">
    <property type="protein sequence ID" value="KLI03201.1"/>
    <property type="molecule type" value="Genomic_DNA"/>
</dbReference>
<evidence type="ECO:0000313" key="3">
    <source>
        <dbReference type="EMBL" id="KLI03201.1"/>
    </source>
</evidence>
<keyword evidence="2" id="KW-0812">Transmembrane</keyword>
<feature type="compositionally biased region" description="Polar residues" evidence="1">
    <location>
        <begin position="492"/>
        <end position="507"/>
    </location>
</feature>
<comment type="caution">
    <text evidence="3">The sequence shown here is derived from an EMBL/GenBank/DDBJ whole genome shotgun (WGS) entry which is preliminary data.</text>
</comment>
<dbReference type="STRING" id="1069536.SINU_03890"/>
<feature type="region of interest" description="Disordered" evidence="1">
    <location>
        <begin position="481"/>
        <end position="507"/>
    </location>
</feature>
<keyword evidence="2" id="KW-1133">Transmembrane helix</keyword>
<sequence>MPHKRTFQKRESGYALVIVLLVITVFSVLGLTVMSVSFNHTKQFSKETTQTQALNVAEMGLKAYNKELQSKLLDVSEVTQTNFKDKVIEILPGTLDSSSNLVINSMQGNPCYTVTHGEVGDPTDDKITVTITSRGTTNDGIQVIMQKITFEYRPVDTAATGDADHTPPYMGLSLPYISGGYHNGYLSWLPADYTPKWISEGDFVHQGDAYVNNNTVIISGRRPTTNDVVHQTVDLTTVKNQFKNMPLSYPANQPINGAASINEDAVMQAEYNGSVNFNSFNLKKSNPSVTIDGKAFLASSINSGNLDEGTIIFNDDVAINGDLNAGNKIHFLFKGNVYIDGAINASDHTSMSFEKSLFINGSNINLNNDSTISVNGNLNVANGSLNGSSRSSALFNGNVYFNHDYNSSGSHHFYGYVFINGSFNNSGPLTFERTVYVRKDFYPKAKGYSVIFKNGIITAGNNASFETSGNGEIVINAQLRGGGESEDDHNDGNQSLISIIDTKTNYQ</sequence>